<dbReference type="SUPFAM" id="SSF52540">
    <property type="entry name" value="P-loop containing nucleoside triphosphate hydrolases"/>
    <property type="match status" value="1"/>
</dbReference>
<evidence type="ECO:0000313" key="1">
    <source>
        <dbReference type="EMBL" id="QBI19832.1"/>
    </source>
</evidence>
<accession>A0A411YFE1</accession>
<dbReference type="InterPro" id="IPR027417">
    <property type="entry name" value="P-loop_NTPase"/>
</dbReference>
<reference evidence="1 2" key="1">
    <citation type="submission" date="2019-01" db="EMBL/GenBank/DDBJ databases">
        <title>Egibacter rhizosphaerae EGI 80759T.</title>
        <authorList>
            <person name="Chen D.-D."/>
            <person name="Tian Y."/>
            <person name="Jiao J.-Y."/>
            <person name="Zhang X.-T."/>
            <person name="Zhang Y.-G."/>
            <person name="Zhang Y."/>
            <person name="Xiao M."/>
            <person name="Shu W.-S."/>
            <person name="Li W.-J."/>
        </authorList>
    </citation>
    <scope>NUCLEOTIDE SEQUENCE [LARGE SCALE GENOMIC DNA]</scope>
    <source>
        <strain evidence="1 2">EGI 80759</strain>
    </source>
</reference>
<dbReference type="OrthoDB" id="207675at2"/>
<protein>
    <recommendedName>
        <fullName evidence="3">ABC transporter</fullName>
    </recommendedName>
</protein>
<evidence type="ECO:0008006" key="3">
    <source>
        <dbReference type="Google" id="ProtNLM"/>
    </source>
</evidence>
<gene>
    <name evidence="1" type="ORF">ER308_09865</name>
</gene>
<dbReference type="RefSeq" id="WP_131154829.1">
    <property type="nucleotide sequence ID" value="NZ_CP036402.1"/>
</dbReference>
<sequence length="567" mass="60860">MTDHSLGTGAQPGEPEVLRRLADELGELPLELTEALGSGWRTERDRLQRLLRGLVDRAAEPRAPLLVVVAGGSGAGKTTTVNTLAGSAVAAEGVRRPTTRTPVLVCHPDDRGWFDAERILPELARAPETDDASGRGRRLIVAERDALPVGVALLDTPDVDSVEGANRLLAEDALDAGDAWLWLSTPRTYADAVGVGYLRRASERHALIALVLTQVRPHEREVVVDDATRVLTEHAAAPDARFVVPFATVTEGAIPDVAVAEITNWLRSLATPEQRVEVRERAIAGARRALPGELGPLLEAVEAEQAAAERLRAAAERPFSEVPGVVDAELDAGIPLRADVLNRWRALVGANETLVRVQTTAQRMGEFVRGAMGRPPADEARRVQAEVADTLAEVLRRRLHEAHRTARTAWAGDATGRHVLDRAPELETVSTDLDRRGRAEIDAWERHVAELVATIGAERKARARRWSTGLNAVATSAILVLFATSGGLTGGEVGIAAAASAASQALLVKLFGEQNLNRLLEEARTDLRGRVGRLADVERHRFDDALAAVEPPDEAVAALRAAVGADR</sequence>
<proteinExistence type="predicted"/>
<dbReference type="Gene3D" id="3.40.50.300">
    <property type="entry name" value="P-loop containing nucleotide triphosphate hydrolases"/>
    <property type="match status" value="1"/>
</dbReference>
<dbReference type="AlphaFoldDB" id="A0A411YFE1"/>
<dbReference type="KEGG" id="erz:ER308_09865"/>
<name>A0A411YFE1_9ACTN</name>
<keyword evidence="2" id="KW-1185">Reference proteome</keyword>
<dbReference type="EMBL" id="CP036402">
    <property type="protein sequence ID" value="QBI19832.1"/>
    <property type="molecule type" value="Genomic_DNA"/>
</dbReference>
<dbReference type="Proteomes" id="UP000291469">
    <property type="component" value="Chromosome"/>
</dbReference>
<evidence type="ECO:0000313" key="2">
    <source>
        <dbReference type="Proteomes" id="UP000291469"/>
    </source>
</evidence>
<organism evidence="1 2">
    <name type="scientific">Egibacter rhizosphaerae</name>
    <dbReference type="NCBI Taxonomy" id="1670831"/>
    <lineage>
        <taxon>Bacteria</taxon>
        <taxon>Bacillati</taxon>
        <taxon>Actinomycetota</taxon>
        <taxon>Nitriliruptoria</taxon>
        <taxon>Egibacterales</taxon>
        <taxon>Egibacteraceae</taxon>
        <taxon>Egibacter</taxon>
    </lineage>
</organism>